<organism evidence="1 2">
    <name type="scientific">Vibrio cholerae</name>
    <dbReference type="NCBI Taxonomy" id="666"/>
    <lineage>
        <taxon>Bacteria</taxon>
        <taxon>Pseudomonadati</taxon>
        <taxon>Pseudomonadota</taxon>
        <taxon>Gammaproteobacteria</taxon>
        <taxon>Vibrionales</taxon>
        <taxon>Vibrionaceae</taxon>
        <taxon>Vibrio</taxon>
    </lineage>
</organism>
<gene>
    <name evidence="1" type="ORF">ERS013165_02035</name>
</gene>
<reference evidence="1 2" key="1">
    <citation type="submission" date="2015-07" db="EMBL/GenBank/DDBJ databases">
        <authorList>
            <consortium name="Pathogen Informatics"/>
        </authorList>
    </citation>
    <scope>NUCLEOTIDE SEQUENCE [LARGE SCALE GENOMIC DNA]</scope>
    <source>
        <strain evidence="1 2">A51</strain>
    </source>
</reference>
<name>A0A655XQY1_VIBCL</name>
<evidence type="ECO:0000313" key="1">
    <source>
        <dbReference type="EMBL" id="CSA62298.1"/>
    </source>
</evidence>
<protein>
    <submittedName>
        <fullName evidence="1">Uncharacterized protein</fullName>
    </submittedName>
</protein>
<accession>A0A655XQY1</accession>
<sequence>MGKGIKQGRLLFLSNPNTRIFYCKANALPIGGEADTNTHFALVSKLDPVANQIIEYLPDTNLIPLPVLGDILINVVSEGDAFFSRPALHQLMGFTH</sequence>
<proteinExistence type="predicted"/>
<evidence type="ECO:0000313" key="2">
    <source>
        <dbReference type="Proteomes" id="UP000044806"/>
    </source>
</evidence>
<dbReference type="EMBL" id="CWOW01000009">
    <property type="protein sequence ID" value="CSA62298.1"/>
    <property type="molecule type" value="Genomic_DNA"/>
</dbReference>
<dbReference type="AlphaFoldDB" id="A0A655XQY1"/>
<dbReference type="Proteomes" id="UP000044806">
    <property type="component" value="Unassembled WGS sequence"/>
</dbReference>